<name>A0ABV7FT70_9PROT</name>
<feature type="signal peptide" evidence="1">
    <location>
        <begin position="1"/>
        <end position="19"/>
    </location>
</feature>
<evidence type="ECO:0000313" key="3">
    <source>
        <dbReference type="EMBL" id="MFC3123542.1"/>
    </source>
</evidence>
<protein>
    <submittedName>
        <fullName evidence="3">ABC transporter substrate-binding protein</fullName>
    </submittedName>
</protein>
<sequence length="376" mass="39869">MQRRSFCLSGLAAGAAALARPALGQSATGWPRALTDLLGRRVTLPAAPRAILLGEGFQLLSLALIHPDPVSLLVGTGGDLRQADPVMDAAFRRAFPALEQVPQPTTTVGQTLPVETALALRPDLIILAVWQFDSPEVQQSVTILERAGVPTLFVDTFQNPLTNTPRSIRLLGQALGREEQAEAYAVLYDARVARVRERVAAAQGIPPAVLLTAFPGRWPCCWAAGEGGAGEYLKALGARNVAGTMLPTPRGGTLGLEQILSLSPDVFIGTGLHRPGDEGGLILGSGASPERAQQSLREVLRAPELANLAAVKAGRAHGLWNYFSGTPLSFVGLEAMARWVRPELFADLDPAAALAEANRFTRVAFEGTYWTSLPPG</sequence>
<dbReference type="RefSeq" id="WP_379592517.1">
    <property type="nucleotide sequence ID" value="NZ_JBHRTN010000002.1"/>
</dbReference>
<keyword evidence="1" id="KW-0732">Signal</keyword>
<dbReference type="Proteomes" id="UP001595593">
    <property type="component" value="Unassembled WGS sequence"/>
</dbReference>
<comment type="caution">
    <text evidence="3">The sequence shown here is derived from an EMBL/GenBank/DDBJ whole genome shotgun (WGS) entry which is preliminary data.</text>
</comment>
<dbReference type="PROSITE" id="PS50983">
    <property type="entry name" value="FE_B12_PBP"/>
    <property type="match status" value="1"/>
</dbReference>
<dbReference type="Gene3D" id="3.40.50.1980">
    <property type="entry name" value="Nitrogenase molybdenum iron protein domain"/>
    <property type="match status" value="2"/>
</dbReference>
<dbReference type="PANTHER" id="PTHR30535">
    <property type="entry name" value="VITAMIN B12-BINDING PROTEIN"/>
    <property type="match status" value="1"/>
</dbReference>
<dbReference type="Pfam" id="PF01497">
    <property type="entry name" value="Peripla_BP_2"/>
    <property type="match status" value="1"/>
</dbReference>
<feature type="domain" description="Fe/B12 periplasmic-binding" evidence="2">
    <location>
        <begin position="49"/>
        <end position="348"/>
    </location>
</feature>
<dbReference type="PANTHER" id="PTHR30535:SF34">
    <property type="entry name" value="MOLYBDATE-BINDING PROTEIN MOLA"/>
    <property type="match status" value="1"/>
</dbReference>
<evidence type="ECO:0000313" key="4">
    <source>
        <dbReference type="Proteomes" id="UP001595593"/>
    </source>
</evidence>
<evidence type="ECO:0000256" key="1">
    <source>
        <dbReference type="SAM" id="SignalP"/>
    </source>
</evidence>
<feature type="chain" id="PRO_5045534024" evidence="1">
    <location>
        <begin position="20"/>
        <end position="376"/>
    </location>
</feature>
<reference evidence="4" key="1">
    <citation type="journal article" date="2019" name="Int. J. Syst. Evol. Microbiol.">
        <title>The Global Catalogue of Microorganisms (GCM) 10K type strain sequencing project: providing services to taxonomists for standard genome sequencing and annotation.</title>
        <authorList>
            <consortium name="The Broad Institute Genomics Platform"/>
            <consortium name="The Broad Institute Genome Sequencing Center for Infectious Disease"/>
            <person name="Wu L."/>
            <person name="Ma J."/>
        </authorList>
    </citation>
    <scope>NUCLEOTIDE SEQUENCE [LARGE SCALE GENOMIC DNA]</scope>
    <source>
        <strain evidence="4">KCTC 52094</strain>
    </source>
</reference>
<evidence type="ECO:0000259" key="2">
    <source>
        <dbReference type="PROSITE" id="PS50983"/>
    </source>
</evidence>
<accession>A0ABV7FT70</accession>
<dbReference type="InterPro" id="IPR002491">
    <property type="entry name" value="ABC_transptr_periplasmic_BD"/>
</dbReference>
<dbReference type="SUPFAM" id="SSF53807">
    <property type="entry name" value="Helical backbone' metal receptor"/>
    <property type="match status" value="1"/>
</dbReference>
<proteinExistence type="predicted"/>
<keyword evidence="4" id="KW-1185">Reference proteome</keyword>
<gene>
    <name evidence="3" type="ORF">ACFOD4_00600</name>
</gene>
<dbReference type="InterPro" id="IPR050902">
    <property type="entry name" value="ABC_Transporter_SBP"/>
</dbReference>
<dbReference type="EMBL" id="JBHRTN010000002">
    <property type="protein sequence ID" value="MFC3123542.1"/>
    <property type="molecule type" value="Genomic_DNA"/>
</dbReference>
<organism evidence="3 4">
    <name type="scientific">Teichococcus globiformis</name>
    <dbReference type="NCBI Taxonomy" id="2307229"/>
    <lineage>
        <taxon>Bacteria</taxon>
        <taxon>Pseudomonadati</taxon>
        <taxon>Pseudomonadota</taxon>
        <taxon>Alphaproteobacteria</taxon>
        <taxon>Acetobacterales</taxon>
        <taxon>Roseomonadaceae</taxon>
        <taxon>Roseomonas</taxon>
    </lineage>
</organism>